<protein>
    <recommendedName>
        <fullName evidence="2">Protein FAR1-RELATED SEQUENCE</fullName>
    </recommendedName>
</protein>
<keyword evidence="1 2" id="KW-0863">Zinc-finger</keyword>
<feature type="region of interest" description="Disordered" evidence="3">
    <location>
        <begin position="381"/>
        <end position="446"/>
    </location>
</feature>
<dbReference type="GO" id="GO:0008270">
    <property type="term" value="F:zinc ion binding"/>
    <property type="evidence" value="ECO:0007669"/>
    <property type="project" value="UniProtKB-UniRule"/>
</dbReference>
<sequence length="446" mass="52043">MKEKLPVTIFTDQDAAMAAALRKEWPTVFHGLCTWHILMNAKKHLRKDKAFWKKFQPHLSYIFYDIDSEREFDMAWSTMVADCFPNSEIADGHPWLEYLKKFRRRWCSLWLRDQFTARMLTTQASESCNAQVRLFLKPKHDLDLFFIHFSSLLAEKRRKETESDYNGKQSVPYIMLEDSPILQHAAKVFTPDIFNRIQKQYLKTEPYIMETLSDTRDDGMTGYLTYMIEDGERSDERVVLVDISTRTLVCECRMFRTFGVLCRHMIKVMRHLGDFGEASMRSIPDHYILERWTLEARKKVVVDVDGCVGPSADSENDAGIGIAMRYRETTAMLNQLATKLSMAEEKDYNNWMGVLEKVCNEANKALSKTITSEDRRSIPITGLTLKEKSNPRSNGKERYKSMNEKERRRKKRVYRKGMASNEAVTPNNNTQPDDHLSDLDDTIAQW</sequence>
<keyword evidence="2" id="KW-0539">Nucleus</keyword>
<dbReference type="InterPro" id="IPR018289">
    <property type="entry name" value="MULE_transposase_dom"/>
</dbReference>
<evidence type="ECO:0000313" key="5">
    <source>
        <dbReference type="EMBL" id="CAL1396871.1"/>
    </source>
</evidence>
<evidence type="ECO:0000256" key="3">
    <source>
        <dbReference type="SAM" id="MobiDB-lite"/>
    </source>
</evidence>
<dbReference type="Pfam" id="PF04434">
    <property type="entry name" value="SWIM"/>
    <property type="match status" value="1"/>
</dbReference>
<dbReference type="PANTHER" id="PTHR31669:SF251">
    <property type="entry name" value="PROTEIN FAR1-RELATED SEQUENCE"/>
    <property type="match status" value="1"/>
</dbReference>
<dbReference type="InterPro" id="IPR007527">
    <property type="entry name" value="Znf_SWIM"/>
</dbReference>
<keyword evidence="2" id="KW-0862">Zinc</keyword>
<dbReference type="Pfam" id="PF10551">
    <property type="entry name" value="MULE"/>
    <property type="match status" value="1"/>
</dbReference>
<dbReference type="GO" id="GO:0006355">
    <property type="term" value="P:regulation of DNA-templated transcription"/>
    <property type="evidence" value="ECO:0007669"/>
    <property type="project" value="UniProtKB-UniRule"/>
</dbReference>
<dbReference type="PANTHER" id="PTHR31669">
    <property type="entry name" value="PROTEIN FAR1-RELATED SEQUENCE 10-RELATED"/>
    <property type="match status" value="1"/>
</dbReference>
<feature type="compositionally biased region" description="Polar residues" evidence="3">
    <location>
        <begin position="422"/>
        <end position="431"/>
    </location>
</feature>
<comment type="function">
    <text evidence="2">Putative transcription activator involved in regulating light control of development.</text>
</comment>
<comment type="subcellular location">
    <subcellularLocation>
        <location evidence="2">Nucleus</location>
    </subcellularLocation>
</comment>
<dbReference type="GO" id="GO:0005634">
    <property type="term" value="C:nucleus"/>
    <property type="evidence" value="ECO:0007669"/>
    <property type="project" value="UniProtKB-SubCell"/>
</dbReference>
<gene>
    <name evidence="5" type="ORF">LTRI10_LOCUS37217</name>
</gene>
<dbReference type="InterPro" id="IPR031052">
    <property type="entry name" value="FHY3/FAR1"/>
</dbReference>
<dbReference type="PROSITE" id="PS50966">
    <property type="entry name" value="ZF_SWIM"/>
    <property type="match status" value="1"/>
</dbReference>
<name>A0AAV2FEZ8_9ROSI</name>
<evidence type="ECO:0000256" key="2">
    <source>
        <dbReference type="RuleBase" id="RU367018"/>
    </source>
</evidence>
<evidence type="ECO:0000313" key="6">
    <source>
        <dbReference type="Proteomes" id="UP001497516"/>
    </source>
</evidence>
<accession>A0AAV2FEZ8</accession>
<reference evidence="5 6" key="1">
    <citation type="submission" date="2024-04" db="EMBL/GenBank/DDBJ databases">
        <authorList>
            <person name="Fracassetti M."/>
        </authorList>
    </citation>
    <scope>NUCLEOTIDE SEQUENCE [LARGE SCALE GENOMIC DNA]</scope>
</reference>
<evidence type="ECO:0000259" key="4">
    <source>
        <dbReference type="PROSITE" id="PS50966"/>
    </source>
</evidence>
<feature type="domain" description="SWIM-type" evidence="4">
    <location>
        <begin position="239"/>
        <end position="273"/>
    </location>
</feature>
<organism evidence="5 6">
    <name type="scientific">Linum trigynum</name>
    <dbReference type="NCBI Taxonomy" id="586398"/>
    <lineage>
        <taxon>Eukaryota</taxon>
        <taxon>Viridiplantae</taxon>
        <taxon>Streptophyta</taxon>
        <taxon>Embryophyta</taxon>
        <taxon>Tracheophyta</taxon>
        <taxon>Spermatophyta</taxon>
        <taxon>Magnoliopsida</taxon>
        <taxon>eudicotyledons</taxon>
        <taxon>Gunneridae</taxon>
        <taxon>Pentapetalae</taxon>
        <taxon>rosids</taxon>
        <taxon>fabids</taxon>
        <taxon>Malpighiales</taxon>
        <taxon>Linaceae</taxon>
        <taxon>Linum</taxon>
    </lineage>
</organism>
<dbReference type="Proteomes" id="UP001497516">
    <property type="component" value="Chromosome 6"/>
</dbReference>
<keyword evidence="2" id="KW-0479">Metal-binding</keyword>
<feature type="compositionally biased region" description="Basic and acidic residues" evidence="3">
    <location>
        <begin position="385"/>
        <end position="406"/>
    </location>
</feature>
<comment type="similarity">
    <text evidence="2">Belongs to the FHY3/FAR1 family.</text>
</comment>
<keyword evidence="6" id="KW-1185">Reference proteome</keyword>
<dbReference type="EMBL" id="OZ034819">
    <property type="protein sequence ID" value="CAL1396871.1"/>
    <property type="molecule type" value="Genomic_DNA"/>
</dbReference>
<proteinExistence type="inferred from homology"/>
<evidence type="ECO:0000256" key="1">
    <source>
        <dbReference type="PROSITE-ProRule" id="PRU00325"/>
    </source>
</evidence>
<dbReference type="AlphaFoldDB" id="A0AAV2FEZ8"/>